<evidence type="ECO:0000256" key="9">
    <source>
        <dbReference type="PIRSR" id="PIRSR602081-2"/>
    </source>
</evidence>
<evidence type="ECO:0000259" key="11">
    <source>
        <dbReference type="PROSITE" id="PS51645"/>
    </source>
</evidence>
<organism evidence="12 13">
    <name type="scientific">Paraburkholderia humisilvae</name>
    <dbReference type="NCBI Taxonomy" id="627669"/>
    <lineage>
        <taxon>Bacteria</taxon>
        <taxon>Pseudomonadati</taxon>
        <taxon>Pseudomonadota</taxon>
        <taxon>Betaproteobacteria</taxon>
        <taxon>Burkholderiales</taxon>
        <taxon>Burkholderiaceae</taxon>
        <taxon>Paraburkholderia</taxon>
    </lineage>
</organism>
<keyword evidence="13" id="KW-1185">Reference proteome</keyword>
<dbReference type="AlphaFoldDB" id="A0A6J5E4A2"/>
<evidence type="ECO:0000313" key="13">
    <source>
        <dbReference type="Proteomes" id="UP000494363"/>
    </source>
</evidence>
<dbReference type="GO" id="GO:0000719">
    <property type="term" value="P:photoreactive repair"/>
    <property type="evidence" value="ECO:0007669"/>
    <property type="project" value="UniProtKB-ARBA"/>
</dbReference>
<comment type="cofactor">
    <cofactor evidence="8">
        <name>FAD</name>
        <dbReference type="ChEBI" id="CHEBI:57692"/>
    </cofactor>
    <text evidence="8">Binds 1 FAD per subunit.</text>
</comment>
<dbReference type="FunFam" id="1.10.579.10:FF:000003">
    <property type="entry name" value="Deoxyribodipyrimidine photo-lyase"/>
    <property type="match status" value="1"/>
</dbReference>
<feature type="binding site" evidence="8">
    <location>
        <position position="247"/>
    </location>
    <ligand>
        <name>FAD</name>
        <dbReference type="ChEBI" id="CHEBI:57692"/>
    </ligand>
</feature>
<feature type="binding site" evidence="8">
    <location>
        <begin position="399"/>
        <end position="401"/>
    </location>
    <ligand>
        <name>FAD</name>
        <dbReference type="ChEBI" id="CHEBI:57692"/>
    </ligand>
</feature>
<dbReference type="PROSITE" id="PS51645">
    <property type="entry name" value="PHR_CRY_ALPHA_BETA"/>
    <property type="match status" value="1"/>
</dbReference>
<dbReference type="InterPro" id="IPR005101">
    <property type="entry name" value="Cryptochr/Photolyase_FAD-bd"/>
</dbReference>
<feature type="site" description="Electron transfer via tryptophanyl radical" evidence="9">
    <location>
        <position position="386"/>
    </location>
</feature>
<dbReference type="GO" id="GO:0003677">
    <property type="term" value="F:DNA binding"/>
    <property type="evidence" value="ECO:0007669"/>
    <property type="project" value="TreeGrafter"/>
</dbReference>
<feature type="site" description="Electron transfer via tryptophanyl radical" evidence="9">
    <location>
        <position position="330"/>
    </location>
</feature>
<dbReference type="Gene3D" id="1.10.579.10">
    <property type="entry name" value="DNA Cyclobutane Dipyrimidine Photolyase, subunit A, domain 3"/>
    <property type="match status" value="1"/>
</dbReference>
<evidence type="ECO:0000256" key="10">
    <source>
        <dbReference type="RuleBase" id="RU004182"/>
    </source>
</evidence>
<evidence type="ECO:0000256" key="5">
    <source>
        <dbReference type="ARBA" id="ARBA00022827"/>
    </source>
</evidence>
<comment type="cofactor">
    <cofactor evidence="1">
        <name>(6R)-5,10-methylene-5,6,7,8-tetrahydrofolate</name>
        <dbReference type="ChEBI" id="CHEBI:15636"/>
    </cofactor>
</comment>
<feature type="site" description="Electron transfer via tryptophanyl radical" evidence="9">
    <location>
        <position position="409"/>
    </location>
</feature>
<dbReference type="Proteomes" id="UP000494363">
    <property type="component" value="Unassembled WGS sequence"/>
</dbReference>
<protein>
    <recommendedName>
        <fullName evidence="3">Deoxyribodipyrimidine photo-lyase</fullName>
        <ecNumber evidence="2">4.1.99.3</ecNumber>
    </recommendedName>
</protein>
<evidence type="ECO:0000256" key="6">
    <source>
        <dbReference type="ARBA" id="ARBA00022991"/>
    </source>
</evidence>
<dbReference type="RefSeq" id="WP_175228194.1">
    <property type="nucleotide sequence ID" value="NZ_CADIKH010000018.1"/>
</dbReference>
<evidence type="ECO:0000256" key="3">
    <source>
        <dbReference type="ARBA" id="ARBA00014046"/>
    </source>
</evidence>
<dbReference type="PROSITE" id="PS00691">
    <property type="entry name" value="DNA_PHOTOLYASES_1_2"/>
    <property type="match status" value="1"/>
</dbReference>
<dbReference type="Gene3D" id="1.25.40.80">
    <property type="match status" value="1"/>
</dbReference>
<evidence type="ECO:0000256" key="2">
    <source>
        <dbReference type="ARBA" id="ARBA00013149"/>
    </source>
</evidence>
<dbReference type="SUPFAM" id="SSF52425">
    <property type="entry name" value="Cryptochrome/photolyase, N-terminal domain"/>
    <property type="match status" value="1"/>
</dbReference>
<dbReference type="InterPro" id="IPR014729">
    <property type="entry name" value="Rossmann-like_a/b/a_fold"/>
</dbReference>
<evidence type="ECO:0000256" key="1">
    <source>
        <dbReference type="ARBA" id="ARBA00001932"/>
    </source>
</evidence>
<dbReference type="GO" id="GO:0071949">
    <property type="term" value="F:FAD binding"/>
    <property type="evidence" value="ECO:0007669"/>
    <property type="project" value="TreeGrafter"/>
</dbReference>
<keyword evidence="4 8" id="KW-0285">Flavoprotein</keyword>
<keyword evidence="12" id="KW-0456">Lyase</keyword>
<evidence type="ECO:0000256" key="8">
    <source>
        <dbReference type="PIRSR" id="PIRSR602081-1"/>
    </source>
</evidence>
<dbReference type="InterPro" id="IPR018394">
    <property type="entry name" value="DNA_photolyase_1_CS_C"/>
</dbReference>
<dbReference type="GO" id="GO:0009416">
    <property type="term" value="P:response to light stimulus"/>
    <property type="evidence" value="ECO:0007669"/>
    <property type="project" value="TreeGrafter"/>
</dbReference>
<evidence type="ECO:0000256" key="7">
    <source>
        <dbReference type="ARBA" id="ARBA00033999"/>
    </source>
</evidence>
<accession>A0A6J5E4A2</accession>
<dbReference type="InterPro" id="IPR036155">
    <property type="entry name" value="Crypto/Photolyase_N_sf"/>
</dbReference>
<feature type="binding site" evidence="8">
    <location>
        <position position="295"/>
    </location>
    <ligand>
        <name>FAD</name>
        <dbReference type="ChEBI" id="CHEBI:57692"/>
    </ligand>
</feature>
<proteinExistence type="inferred from homology"/>
<dbReference type="SUPFAM" id="SSF48173">
    <property type="entry name" value="Cryptochrome/photolyase FAD-binding domain"/>
    <property type="match status" value="1"/>
</dbReference>
<keyword evidence="5 8" id="KW-0274">FAD</keyword>
<dbReference type="EC" id="4.1.99.3" evidence="2"/>
<dbReference type="PRINTS" id="PR00147">
    <property type="entry name" value="DNAPHOTLYASE"/>
</dbReference>
<dbReference type="Gene3D" id="3.40.50.620">
    <property type="entry name" value="HUPs"/>
    <property type="match status" value="1"/>
</dbReference>
<keyword evidence="6 10" id="KW-0157">Chromophore</keyword>
<sequence length="518" mass="58753">MTQARELDAYFDNGLVWFRRDLRTGDHAALYYALKHCGRVWCVFVCDTTILQPLIDRAHTQHPGRKPQDRRIEFILASLAELDRSLRDGGGGLIVAHGDPRELIPRLADQLKIDAVFTNHDYEPSAIERDEAVAKNLHGARRELITFKDQVIFERDEVLTAQHKPFTVFTPYRNAWLKQLTPFDLKPYPVERYAASLSKPPAHLDPGLPPLSRLGFTPSDPGDLNLPPGMSGAQQLLEDFLSRIDRYAERRDFPADAGPSYLSVHLRFGTVSIRTLARLAHALSLQPDGTGAATWLTELIWRDFYFMILAHHPRVASGAPFTAEFDRIRWARGRDADVAFAAWCEGRTGYPLVDAAMLQINSTGYMHNRLRMVAASFLVKDLGVDWRLGERYFADLLNDFDFAANNGNWQWAASTGCDAQPWFRVFNPVTQSEKFDPQGRFIKRYLPQLQKVPSKWIHAPWLATEEQLAAWGVVLGENYPRPIVDHAHARQLTLARFGMPMPGLGARAGVHRTRIKAR</sequence>
<dbReference type="EMBL" id="CADIKH010000018">
    <property type="protein sequence ID" value="CAB3761250.1"/>
    <property type="molecule type" value="Genomic_DNA"/>
</dbReference>
<reference evidence="12 13" key="1">
    <citation type="submission" date="2020-04" db="EMBL/GenBank/DDBJ databases">
        <authorList>
            <person name="De Canck E."/>
        </authorList>
    </citation>
    <scope>NUCLEOTIDE SEQUENCE [LARGE SCALE GENOMIC DNA]</scope>
    <source>
        <strain evidence="12 13">LMG 29542</strain>
    </source>
</reference>
<dbReference type="InterPro" id="IPR002081">
    <property type="entry name" value="Cryptochrome/DNA_photolyase_1"/>
</dbReference>
<feature type="domain" description="Photolyase/cryptochrome alpha/beta" evidence="11">
    <location>
        <begin position="12"/>
        <end position="152"/>
    </location>
</feature>
<evidence type="ECO:0000256" key="4">
    <source>
        <dbReference type="ARBA" id="ARBA00022630"/>
    </source>
</evidence>
<evidence type="ECO:0000313" key="12">
    <source>
        <dbReference type="EMBL" id="CAB3761250.1"/>
    </source>
</evidence>
<comment type="catalytic activity">
    <reaction evidence="7">
        <text>cyclobutadipyrimidine (in DNA) = 2 pyrimidine residues (in DNA).</text>
        <dbReference type="EC" id="4.1.99.3"/>
    </reaction>
</comment>
<dbReference type="InterPro" id="IPR006050">
    <property type="entry name" value="DNA_photolyase_N"/>
</dbReference>
<feature type="binding site" evidence="8">
    <location>
        <begin position="298"/>
        <end position="305"/>
    </location>
    <ligand>
        <name>FAD</name>
        <dbReference type="ChEBI" id="CHEBI:57692"/>
    </ligand>
</feature>
<comment type="similarity">
    <text evidence="10">Belongs to the DNA photolyase family.</text>
</comment>
<name>A0A6J5E4A2_9BURK</name>
<dbReference type="GO" id="GO:0003904">
    <property type="term" value="F:deoxyribodipyrimidine photo-lyase activity"/>
    <property type="evidence" value="ECO:0007669"/>
    <property type="project" value="UniProtKB-EC"/>
</dbReference>
<dbReference type="PANTHER" id="PTHR11455:SF9">
    <property type="entry name" value="CRYPTOCHROME CIRCADIAN CLOCK 5 ISOFORM X1"/>
    <property type="match status" value="1"/>
</dbReference>
<dbReference type="Pfam" id="PF03441">
    <property type="entry name" value="FAD_binding_7"/>
    <property type="match status" value="1"/>
</dbReference>
<dbReference type="Pfam" id="PF00875">
    <property type="entry name" value="DNA_photolyase"/>
    <property type="match status" value="1"/>
</dbReference>
<dbReference type="PANTHER" id="PTHR11455">
    <property type="entry name" value="CRYPTOCHROME"/>
    <property type="match status" value="1"/>
</dbReference>
<gene>
    <name evidence="12" type="primary">phrB</name>
    <name evidence="12" type="ORF">LMG29542_04022</name>
</gene>
<dbReference type="InterPro" id="IPR036134">
    <property type="entry name" value="Crypto/Photolyase_FAD-like_sf"/>
</dbReference>